<feature type="non-terminal residue" evidence="2">
    <location>
        <position position="760"/>
    </location>
</feature>
<dbReference type="Proteomes" id="UP000014978">
    <property type="component" value="Unassembled WGS sequence"/>
</dbReference>
<feature type="region of interest" description="Disordered" evidence="1">
    <location>
        <begin position="1"/>
        <end position="45"/>
    </location>
</feature>
<dbReference type="EMBL" id="ATCN01000456">
    <property type="protein sequence ID" value="EPR78980.1"/>
    <property type="molecule type" value="Genomic_DNA"/>
</dbReference>
<evidence type="ECO:0000256" key="1">
    <source>
        <dbReference type="SAM" id="MobiDB-lite"/>
    </source>
</evidence>
<feature type="compositionally biased region" description="Low complexity" evidence="1">
    <location>
        <begin position="608"/>
        <end position="626"/>
    </location>
</feature>
<dbReference type="VEuPathDB" id="MicrosporidiaDB:SLOPH_941"/>
<feature type="region of interest" description="Disordered" evidence="1">
    <location>
        <begin position="254"/>
        <end position="282"/>
    </location>
</feature>
<feature type="compositionally biased region" description="Basic and acidic residues" evidence="1">
    <location>
        <begin position="12"/>
        <end position="23"/>
    </location>
</feature>
<dbReference type="AlphaFoldDB" id="S7W7Y5"/>
<feature type="region of interest" description="Disordered" evidence="1">
    <location>
        <begin position="608"/>
        <end position="636"/>
    </location>
</feature>
<gene>
    <name evidence="2" type="ORF">SLOPH_941</name>
</gene>
<reference evidence="3" key="1">
    <citation type="journal article" date="2013" name="PLoS Genet.">
        <title>The genome of Spraguea lophii and the basis of host-microsporidian interactions.</title>
        <authorList>
            <person name="Campbell S.E."/>
            <person name="Williams T.A."/>
            <person name="Yousuf A."/>
            <person name="Soanes D.M."/>
            <person name="Paszkiewicz K.H."/>
            <person name="Williams B.A.P."/>
        </authorList>
    </citation>
    <scope>NUCLEOTIDE SEQUENCE [LARGE SCALE GENOMIC DNA]</scope>
    <source>
        <strain evidence="3">42_110</strain>
    </source>
</reference>
<comment type="caution">
    <text evidence="2">The sequence shown here is derived from an EMBL/GenBank/DDBJ whole genome shotgun (WGS) entry which is preliminary data.</text>
</comment>
<dbReference type="InParanoid" id="S7W7Y5"/>
<proteinExistence type="predicted"/>
<protein>
    <submittedName>
        <fullName evidence="2">Uncharacterized protein</fullName>
    </submittedName>
</protein>
<organism evidence="2 3">
    <name type="scientific">Spraguea lophii (strain 42_110)</name>
    <name type="common">Microsporidian parasite</name>
    <dbReference type="NCBI Taxonomy" id="1358809"/>
    <lineage>
        <taxon>Eukaryota</taxon>
        <taxon>Fungi</taxon>
        <taxon>Fungi incertae sedis</taxon>
        <taxon>Microsporidia</taxon>
        <taxon>Spragueidae</taxon>
        <taxon>Spraguea</taxon>
    </lineage>
</organism>
<name>S7W7Y5_SPRLO</name>
<evidence type="ECO:0000313" key="2">
    <source>
        <dbReference type="EMBL" id="EPR78980.1"/>
    </source>
</evidence>
<keyword evidence="3" id="KW-1185">Reference proteome</keyword>
<sequence>MHDDIQNNDTSKQNEEKQYEESKNANTHVRKDKKQHDNNDGLKSNYHFQQQDNMFDYRVHNDQSNFYNIKSNINNTNSYPNINSNTNSLYQFHNRMPREEGNNMNLFNHSTPKAMIFPSEVSKNNIYIRDERNQQQQESEHIDKYRYPDTAFNKQFIKAPHYKQNLQRFIHDPNMYIKETHHGSNFIDDRHSNFDSMYNPQNGYLKHSDTRMNNVLGNPSMINNPDLQRITQRRQKIMANNQFYNNGYNDDRMNFTSHGNIQEEPGSHNPTGDGKTKFPETDNNLYLHPNNNSLYTNKNSHLNFRQNTSQRVYQDYNGPLNHNIGQYPTINNTPTNFNRVFTTQNSLFKRYENKKSIRSTTKTEYTSVGHKKSYINNITPHPTKANADLYTSKYTTSPHYATFKNINIRPKPSTPDTYNNPMNFGTYNREIDINNQSTLKNTIIPPQTRQTNPMRTPSPNNNVLMRNNMLIFIKMVKNKFKKHIIKNDMVLNDFFQDKNNNIEGFNSNDQMGVSFSTNDNLLFPPELNFFTSKIVPCKSLVSCINNEDIMKRDNLRKELYSSFNNFKELYNRFNEKMNLKYNFKDPKLTDRMLSIVLSYNNRLSIYKNRTSPDNHNNNNNSQISNNIDKHNIKPENNHTNKDDELLEFYFNSNNNKLSGKEFMCYFEYFYPFEQFLNNLEYIEIYKTSILERTNKKLRPLEYECKYKFNFSDNNQISHNEQLEDDYGIIFNVNKIDKRNIDKVYQVYNEIEEYLLDKNII</sequence>
<accession>S7W7Y5</accession>
<evidence type="ECO:0000313" key="3">
    <source>
        <dbReference type="Proteomes" id="UP000014978"/>
    </source>
</evidence>
<dbReference type="HOGENOM" id="CLU_366886_0_0_1"/>
<feature type="compositionally biased region" description="Basic and acidic residues" evidence="1">
    <location>
        <begin position="627"/>
        <end position="636"/>
    </location>
</feature>